<dbReference type="EnsemblMetazoa" id="CapteT190626">
    <property type="protein sequence ID" value="CapteP190626"/>
    <property type="gene ID" value="CapteG190626"/>
</dbReference>
<sequence length="327" mass="37324">MPRISEKELHGGGSAGLCLFYHRHRRYVLIASAVFIIFLTYSFGPSVIRAIAPCPSRSQLEFQLRDFLLYRNSQSKGDVDRESVMQNMTGSDIAPDNPTLVSVVRNHFVDAPRPFVTKFSLPLTQTPQAEAVDKILRGKTAGFFLECGGLDGERSSNTLWLEQKRDWNGVLIEMDPSYYMQLRGKNRKCYSINACLSPKNYPDTLSFREHDLGEGQLVKEDSTDDFAVQKAYCLPFHTIMLALNRTKIDYLSLDVEGWELPIMRTIPFDLIDISVISVEIKHGPEGSSAYTEFLESKGFKYHSHLHFMRRELFLSGNDYIFVNKNLK</sequence>
<dbReference type="GO" id="GO:0006888">
    <property type="term" value="P:endoplasmic reticulum to Golgi vesicle-mediated transport"/>
    <property type="evidence" value="ECO:0007669"/>
    <property type="project" value="TreeGrafter"/>
</dbReference>
<reference evidence="4" key="3">
    <citation type="submission" date="2015-06" db="UniProtKB">
        <authorList>
            <consortium name="EnsemblMetazoa"/>
        </authorList>
    </citation>
    <scope>IDENTIFICATION</scope>
</reference>
<evidence type="ECO:0000313" key="4">
    <source>
        <dbReference type="EnsemblMetazoa" id="CapteP190626"/>
    </source>
</evidence>
<dbReference type="InterPro" id="IPR053202">
    <property type="entry name" value="EGF_Rcpt_Signaling_Reg"/>
</dbReference>
<dbReference type="InterPro" id="IPR029063">
    <property type="entry name" value="SAM-dependent_MTases_sf"/>
</dbReference>
<keyword evidence="1" id="KW-1133">Transmembrane helix</keyword>
<dbReference type="EMBL" id="AMQN01009574">
    <property type="status" value="NOT_ANNOTATED_CDS"/>
    <property type="molecule type" value="Genomic_DNA"/>
</dbReference>
<reference evidence="3 5" key="2">
    <citation type="journal article" date="2013" name="Nature">
        <title>Insights into bilaterian evolution from three spiralian genomes.</title>
        <authorList>
            <person name="Simakov O."/>
            <person name="Marletaz F."/>
            <person name="Cho S.J."/>
            <person name="Edsinger-Gonzales E."/>
            <person name="Havlak P."/>
            <person name="Hellsten U."/>
            <person name="Kuo D.H."/>
            <person name="Larsson T."/>
            <person name="Lv J."/>
            <person name="Arendt D."/>
            <person name="Savage R."/>
            <person name="Osoegawa K."/>
            <person name="de Jong P."/>
            <person name="Grimwood J."/>
            <person name="Chapman J.A."/>
            <person name="Shapiro H."/>
            <person name="Aerts A."/>
            <person name="Otillar R.P."/>
            <person name="Terry A.Y."/>
            <person name="Boore J.L."/>
            <person name="Grigoriev I.V."/>
            <person name="Lindberg D.R."/>
            <person name="Seaver E.C."/>
            <person name="Weisblat D.A."/>
            <person name="Putnam N.H."/>
            <person name="Rokhsar D.S."/>
        </authorList>
    </citation>
    <scope>NUCLEOTIDE SEQUENCE</scope>
    <source>
        <strain evidence="3 5">I ESC-2004</strain>
    </source>
</reference>
<dbReference type="PANTHER" id="PTHR34009">
    <property type="entry name" value="PROTEIN STAR"/>
    <property type="match status" value="1"/>
</dbReference>
<organism evidence="3">
    <name type="scientific">Capitella teleta</name>
    <name type="common">Polychaete worm</name>
    <dbReference type="NCBI Taxonomy" id="283909"/>
    <lineage>
        <taxon>Eukaryota</taxon>
        <taxon>Metazoa</taxon>
        <taxon>Spiralia</taxon>
        <taxon>Lophotrochozoa</taxon>
        <taxon>Annelida</taxon>
        <taxon>Polychaeta</taxon>
        <taxon>Sedentaria</taxon>
        <taxon>Scolecida</taxon>
        <taxon>Capitellidae</taxon>
        <taxon>Capitella</taxon>
    </lineage>
</organism>
<accession>R7U3S5</accession>
<name>R7U3S5_CAPTE</name>
<dbReference type="GO" id="GO:0005794">
    <property type="term" value="C:Golgi apparatus"/>
    <property type="evidence" value="ECO:0007669"/>
    <property type="project" value="TreeGrafter"/>
</dbReference>
<evidence type="ECO:0000259" key="2">
    <source>
        <dbReference type="Pfam" id="PF05050"/>
    </source>
</evidence>
<dbReference type="Pfam" id="PF05050">
    <property type="entry name" value="Methyltransf_21"/>
    <property type="match status" value="1"/>
</dbReference>
<dbReference type="OrthoDB" id="6352234at2759"/>
<evidence type="ECO:0000256" key="1">
    <source>
        <dbReference type="SAM" id="Phobius"/>
    </source>
</evidence>
<dbReference type="Gene3D" id="3.40.50.150">
    <property type="entry name" value="Vaccinia Virus protein VP39"/>
    <property type="match status" value="1"/>
</dbReference>
<proteinExistence type="predicted"/>
<dbReference type="PANTHER" id="PTHR34009:SF2">
    <property type="entry name" value="PROTEIN STAR"/>
    <property type="match status" value="1"/>
</dbReference>
<dbReference type="GO" id="GO:0031902">
    <property type="term" value="C:late endosome membrane"/>
    <property type="evidence" value="ECO:0007669"/>
    <property type="project" value="TreeGrafter"/>
</dbReference>
<feature type="transmembrane region" description="Helical" evidence="1">
    <location>
        <begin position="27"/>
        <end position="48"/>
    </location>
</feature>
<keyword evidence="1" id="KW-0472">Membrane</keyword>
<keyword evidence="1" id="KW-0812">Transmembrane</keyword>
<gene>
    <name evidence="3" type="ORF">CAPTEDRAFT_190626</name>
</gene>
<dbReference type="SUPFAM" id="SSF53335">
    <property type="entry name" value="S-adenosyl-L-methionine-dependent methyltransferases"/>
    <property type="match status" value="1"/>
</dbReference>
<evidence type="ECO:0000313" key="5">
    <source>
        <dbReference type="Proteomes" id="UP000014760"/>
    </source>
</evidence>
<dbReference type="GO" id="GO:0016197">
    <property type="term" value="P:endosomal transport"/>
    <property type="evidence" value="ECO:0007669"/>
    <property type="project" value="TreeGrafter"/>
</dbReference>
<reference evidence="5" key="1">
    <citation type="submission" date="2012-12" db="EMBL/GenBank/DDBJ databases">
        <authorList>
            <person name="Hellsten U."/>
            <person name="Grimwood J."/>
            <person name="Chapman J.A."/>
            <person name="Shapiro H."/>
            <person name="Aerts A."/>
            <person name="Otillar R.P."/>
            <person name="Terry A.Y."/>
            <person name="Boore J.L."/>
            <person name="Simakov O."/>
            <person name="Marletaz F."/>
            <person name="Cho S.-J."/>
            <person name="Edsinger-Gonzales E."/>
            <person name="Havlak P."/>
            <person name="Kuo D.-H."/>
            <person name="Larsson T."/>
            <person name="Lv J."/>
            <person name="Arendt D."/>
            <person name="Savage R."/>
            <person name="Osoegawa K."/>
            <person name="de Jong P."/>
            <person name="Lindberg D.R."/>
            <person name="Seaver E.C."/>
            <person name="Weisblat D.A."/>
            <person name="Putnam N.H."/>
            <person name="Grigoriev I.V."/>
            <person name="Rokhsar D.S."/>
        </authorList>
    </citation>
    <scope>NUCLEOTIDE SEQUENCE</scope>
    <source>
        <strain evidence="5">I ESC-2004</strain>
    </source>
</reference>
<dbReference type="EMBL" id="KB305732">
    <property type="protein sequence ID" value="ELU00791.1"/>
    <property type="molecule type" value="Genomic_DNA"/>
</dbReference>
<protein>
    <recommendedName>
        <fullName evidence="2">Methyltransferase FkbM domain-containing protein</fullName>
    </recommendedName>
</protein>
<feature type="domain" description="Methyltransferase FkbM" evidence="2">
    <location>
        <begin position="146"/>
        <end position="301"/>
    </location>
</feature>
<dbReference type="HOGENOM" id="CLU_062907_0_0_1"/>
<dbReference type="AlphaFoldDB" id="R7U3S5"/>
<keyword evidence="5" id="KW-1185">Reference proteome</keyword>
<dbReference type="GO" id="GO:0005789">
    <property type="term" value="C:endoplasmic reticulum membrane"/>
    <property type="evidence" value="ECO:0007669"/>
    <property type="project" value="TreeGrafter"/>
</dbReference>
<dbReference type="GO" id="GO:0005886">
    <property type="term" value="C:plasma membrane"/>
    <property type="evidence" value="ECO:0007669"/>
    <property type="project" value="TreeGrafter"/>
</dbReference>
<evidence type="ECO:0000313" key="3">
    <source>
        <dbReference type="EMBL" id="ELU00791.1"/>
    </source>
</evidence>
<dbReference type="OMA" id="DTIPWDV"/>
<dbReference type="Proteomes" id="UP000014760">
    <property type="component" value="Unassembled WGS sequence"/>
</dbReference>
<dbReference type="InterPro" id="IPR006342">
    <property type="entry name" value="FkbM_mtfrase"/>
</dbReference>